<dbReference type="RefSeq" id="WP_394828865.1">
    <property type="nucleotide sequence ID" value="NZ_CP089984.1"/>
</dbReference>
<organism evidence="3 4">
    <name type="scientific">Pendulispora albinea</name>
    <dbReference type="NCBI Taxonomy" id="2741071"/>
    <lineage>
        <taxon>Bacteria</taxon>
        <taxon>Pseudomonadati</taxon>
        <taxon>Myxococcota</taxon>
        <taxon>Myxococcia</taxon>
        <taxon>Myxococcales</taxon>
        <taxon>Sorangiineae</taxon>
        <taxon>Pendulisporaceae</taxon>
        <taxon>Pendulispora</taxon>
    </lineage>
</organism>
<evidence type="ECO:0000313" key="4">
    <source>
        <dbReference type="Proteomes" id="UP001370348"/>
    </source>
</evidence>
<evidence type="ECO:0000256" key="2">
    <source>
        <dbReference type="SAM" id="SignalP"/>
    </source>
</evidence>
<keyword evidence="4" id="KW-1185">Reference proteome</keyword>
<evidence type="ECO:0000256" key="1">
    <source>
        <dbReference type="SAM" id="MobiDB-lite"/>
    </source>
</evidence>
<dbReference type="EMBL" id="CP089984">
    <property type="protein sequence ID" value="WXB19241.1"/>
    <property type="molecule type" value="Genomic_DNA"/>
</dbReference>
<feature type="compositionally biased region" description="Low complexity" evidence="1">
    <location>
        <begin position="29"/>
        <end position="38"/>
    </location>
</feature>
<feature type="signal peptide" evidence="2">
    <location>
        <begin position="1"/>
        <end position="25"/>
    </location>
</feature>
<evidence type="ECO:0000313" key="3">
    <source>
        <dbReference type="EMBL" id="WXB19241.1"/>
    </source>
</evidence>
<reference evidence="3 4" key="1">
    <citation type="submission" date="2021-12" db="EMBL/GenBank/DDBJ databases">
        <title>Discovery of the Pendulisporaceae a myxobacterial family with distinct sporulation behavior and unique specialized metabolism.</title>
        <authorList>
            <person name="Garcia R."/>
            <person name="Popoff A."/>
            <person name="Bader C.D."/>
            <person name="Loehr J."/>
            <person name="Walesch S."/>
            <person name="Walt C."/>
            <person name="Boldt J."/>
            <person name="Bunk B."/>
            <person name="Haeckl F.J.F.P.J."/>
            <person name="Gunesch A.P."/>
            <person name="Birkelbach J."/>
            <person name="Nuebel U."/>
            <person name="Pietschmann T."/>
            <person name="Bach T."/>
            <person name="Mueller R."/>
        </authorList>
    </citation>
    <scope>NUCLEOTIDE SEQUENCE [LARGE SCALE GENOMIC DNA]</scope>
    <source>
        <strain evidence="3 4">MSr11954</strain>
    </source>
</reference>
<proteinExistence type="predicted"/>
<dbReference type="PROSITE" id="PS51257">
    <property type="entry name" value="PROKAR_LIPOPROTEIN"/>
    <property type="match status" value="1"/>
</dbReference>
<name>A0ABZ2M9Q3_9BACT</name>
<sequence length="359" mass="36855">MKHTRTFRVLGLASLVAGLAGTLLFGGCSSDDSKSPPSGGDGKVHPPARPSGASSSASTEERNFALQKLFLGHTDPSGATNPIAWQKHGYDLDDKITTKTSTDVCKVVGDKGIQEDGPGGVDNSFGKNVLPLLRLVLSSAETDINGAITDGSFTALLDVKGLTNDPKQTATGVSAKLYGGAKFSGTPTFGPSDNWPVLYESVHNGDVNSPKVQFSDGYINGGVWVNGGAGDVILSLSIAQGKLAIRIQRAIVTFEHSAPGEATNGIIAGVIDTEEFIDALKPVLAGFNGCGALATVADRIRATSDILSDGSNRPDTACNGISVGIGFTAKQIALPKDVAAPIPPVSGDPCAEPKDAGRD</sequence>
<dbReference type="Proteomes" id="UP001370348">
    <property type="component" value="Chromosome"/>
</dbReference>
<gene>
    <name evidence="3" type="ORF">LZC94_18650</name>
</gene>
<keyword evidence="2" id="KW-0732">Signal</keyword>
<feature type="chain" id="PRO_5045624513" description="Lipoprotein" evidence="2">
    <location>
        <begin position="26"/>
        <end position="359"/>
    </location>
</feature>
<evidence type="ECO:0008006" key="5">
    <source>
        <dbReference type="Google" id="ProtNLM"/>
    </source>
</evidence>
<accession>A0ABZ2M9Q3</accession>
<feature type="region of interest" description="Disordered" evidence="1">
    <location>
        <begin position="340"/>
        <end position="359"/>
    </location>
</feature>
<feature type="region of interest" description="Disordered" evidence="1">
    <location>
        <begin position="29"/>
        <end position="58"/>
    </location>
</feature>
<protein>
    <recommendedName>
        <fullName evidence="5">Lipoprotein</fullName>
    </recommendedName>
</protein>